<dbReference type="InterPro" id="IPR017892">
    <property type="entry name" value="Pkinase_C"/>
</dbReference>
<keyword evidence="8 11" id="KW-0067">ATP-binding</keyword>
<evidence type="ECO:0000256" key="11">
    <source>
        <dbReference type="PROSITE-ProRule" id="PRU10141"/>
    </source>
</evidence>
<dbReference type="EC" id="2.7.11.1" evidence="2"/>
<dbReference type="GO" id="GO:0005524">
    <property type="term" value="F:ATP binding"/>
    <property type="evidence" value="ECO:0007669"/>
    <property type="project" value="UniProtKB-UniRule"/>
</dbReference>
<comment type="caution">
    <text evidence="16">The sequence shown here is derived from an EMBL/GenBank/DDBJ whole genome shotgun (WGS) entry which is preliminary data.</text>
</comment>
<dbReference type="Pfam" id="PF00069">
    <property type="entry name" value="Pkinase"/>
    <property type="match status" value="2"/>
</dbReference>
<evidence type="ECO:0000256" key="3">
    <source>
        <dbReference type="ARBA" id="ARBA00022527"/>
    </source>
</evidence>
<evidence type="ECO:0000259" key="15">
    <source>
        <dbReference type="PROSITE" id="PS51285"/>
    </source>
</evidence>
<dbReference type="SUPFAM" id="SSF56112">
    <property type="entry name" value="Protein kinase-like (PK-like)"/>
    <property type="match status" value="1"/>
</dbReference>
<evidence type="ECO:0000256" key="5">
    <source>
        <dbReference type="ARBA" id="ARBA00022679"/>
    </source>
</evidence>
<dbReference type="InterPro" id="IPR000961">
    <property type="entry name" value="AGC-kinase_C"/>
</dbReference>
<dbReference type="AlphaFoldDB" id="A0A6L2KJN9"/>
<dbReference type="InterPro" id="IPR008271">
    <property type="entry name" value="Ser/Thr_kinase_AS"/>
</dbReference>
<evidence type="ECO:0000256" key="12">
    <source>
        <dbReference type="SAM" id="Coils"/>
    </source>
</evidence>
<accession>A0A6L2KJN9</accession>
<reference evidence="16" key="1">
    <citation type="journal article" date="2019" name="Sci. Rep.">
        <title>Draft genome of Tanacetum cinerariifolium, the natural source of mosquito coil.</title>
        <authorList>
            <person name="Yamashiro T."/>
            <person name="Shiraishi A."/>
            <person name="Satake H."/>
            <person name="Nakayama K."/>
        </authorList>
    </citation>
    <scope>NUCLEOTIDE SEQUENCE</scope>
</reference>
<dbReference type="PROSITE" id="PS00107">
    <property type="entry name" value="PROTEIN_KINASE_ATP"/>
    <property type="match status" value="1"/>
</dbReference>
<dbReference type="InterPro" id="IPR017441">
    <property type="entry name" value="Protein_kinase_ATP_BS"/>
</dbReference>
<keyword evidence="7 16" id="KW-0418">Kinase</keyword>
<dbReference type="Gene3D" id="1.10.510.10">
    <property type="entry name" value="Transferase(Phosphotransferase) domain 1"/>
    <property type="match status" value="1"/>
</dbReference>
<feature type="coiled-coil region" evidence="12">
    <location>
        <begin position="51"/>
        <end position="95"/>
    </location>
</feature>
<dbReference type="GO" id="GO:0005737">
    <property type="term" value="C:cytoplasm"/>
    <property type="evidence" value="ECO:0007669"/>
    <property type="project" value="UniProtKB-ARBA"/>
</dbReference>
<evidence type="ECO:0000256" key="6">
    <source>
        <dbReference type="ARBA" id="ARBA00022741"/>
    </source>
</evidence>
<organism evidence="16">
    <name type="scientific">Tanacetum cinerariifolium</name>
    <name type="common">Dalmatian daisy</name>
    <name type="synonym">Chrysanthemum cinerariifolium</name>
    <dbReference type="NCBI Taxonomy" id="118510"/>
    <lineage>
        <taxon>Eukaryota</taxon>
        <taxon>Viridiplantae</taxon>
        <taxon>Streptophyta</taxon>
        <taxon>Embryophyta</taxon>
        <taxon>Tracheophyta</taxon>
        <taxon>Spermatophyta</taxon>
        <taxon>Magnoliopsida</taxon>
        <taxon>eudicotyledons</taxon>
        <taxon>Gunneridae</taxon>
        <taxon>Pentapetalae</taxon>
        <taxon>asterids</taxon>
        <taxon>campanulids</taxon>
        <taxon>Asterales</taxon>
        <taxon>Asteraceae</taxon>
        <taxon>Asteroideae</taxon>
        <taxon>Anthemideae</taxon>
        <taxon>Anthemidinae</taxon>
        <taxon>Tanacetum</taxon>
    </lineage>
</organism>
<evidence type="ECO:0000256" key="13">
    <source>
        <dbReference type="SAM" id="MobiDB-lite"/>
    </source>
</evidence>
<proteinExistence type="inferred from homology"/>
<dbReference type="CDD" id="cd05599">
    <property type="entry name" value="STKc_NDR_like"/>
    <property type="match status" value="1"/>
</dbReference>
<evidence type="ECO:0000259" key="14">
    <source>
        <dbReference type="PROSITE" id="PS50011"/>
    </source>
</evidence>
<dbReference type="FunFam" id="1.10.510.10:FF:000106">
    <property type="entry name" value="Non-specific serine/threonine protein kinase"/>
    <property type="match status" value="1"/>
</dbReference>
<dbReference type="InterPro" id="IPR050839">
    <property type="entry name" value="Rho-assoc_Ser/Thr_Kinase"/>
</dbReference>
<keyword evidence="5" id="KW-0808">Transferase</keyword>
<dbReference type="SMART" id="SM00220">
    <property type="entry name" value="S_TKc"/>
    <property type="match status" value="1"/>
</dbReference>
<protein>
    <recommendedName>
        <fullName evidence="2">non-specific serine/threonine protein kinase</fullName>
        <ecNumber evidence="2">2.7.11.1</ecNumber>
    </recommendedName>
</protein>
<evidence type="ECO:0000256" key="8">
    <source>
        <dbReference type="ARBA" id="ARBA00022840"/>
    </source>
</evidence>
<keyword evidence="6 11" id="KW-0547">Nucleotide-binding</keyword>
<dbReference type="Gene3D" id="3.30.200.20">
    <property type="entry name" value="Phosphorylase Kinase, domain 1"/>
    <property type="match status" value="1"/>
</dbReference>
<feature type="binding site" evidence="11">
    <location>
        <position position="131"/>
    </location>
    <ligand>
        <name>ATP</name>
        <dbReference type="ChEBI" id="CHEBI:30616"/>
    </ligand>
</feature>
<evidence type="ECO:0000256" key="10">
    <source>
        <dbReference type="ARBA" id="ARBA00048679"/>
    </source>
</evidence>
<dbReference type="EMBL" id="BKCJ010002366">
    <property type="protein sequence ID" value="GEU48064.1"/>
    <property type="molecule type" value="Genomic_DNA"/>
</dbReference>
<feature type="region of interest" description="Disordered" evidence="13">
    <location>
        <begin position="722"/>
        <end position="750"/>
    </location>
</feature>
<dbReference type="PROSITE" id="PS00108">
    <property type="entry name" value="PROTEIN_KINASE_ST"/>
    <property type="match status" value="1"/>
</dbReference>
<evidence type="ECO:0000256" key="2">
    <source>
        <dbReference type="ARBA" id="ARBA00012513"/>
    </source>
</evidence>
<dbReference type="InterPro" id="IPR011009">
    <property type="entry name" value="Kinase-like_dom_sf"/>
</dbReference>
<keyword evidence="12" id="KW-0175">Coiled coil</keyword>
<dbReference type="SMART" id="SM00133">
    <property type="entry name" value="S_TK_X"/>
    <property type="match status" value="1"/>
</dbReference>
<dbReference type="PANTHER" id="PTHR22988">
    <property type="entry name" value="MYOTONIC DYSTROPHY S/T KINASE-RELATED"/>
    <property type="match status" value="1"/>
</dbReference>
<dbReference type="GO" id="GO:0004674">
    <property type="term" value="F:protein serine/threonine kinase activity"/>
    <property type="evidence" value="ECO:0007669"/>
    <property type="project" value="UniProtKB-KW"/>
</dbReference>
<comment type="similarity">
    <text evidence="1">Belongs to the protein kinase superfamily. AGC Ser/Thr protein kinase family.</text>
</comment>
<dbReference type="InterPro" id="IPR000719">
    <property type="entry name" value="Prot_kinase_dom"/>
</dbReference>
<feature type="domain" description="AGC-kinase C-terminal" evidence="15">
    <location>
        <begin position="402"/>
        <end position="474"/>
    </location>
</feature>
<dbReference type="Pfam" id="PF00433">
    <property type="entry name" value="Pkinase_C"/>
    <property type="match status" value="1"/>
</dbReference>
<evidence type="ECO:0000256" key="1">
    <source>
        <dbReference type="ARBA" id="ARBA00009903"/>
    </source>
</evidence>
<comment type="catalytic activity">
    <reaction evidence="10">
        <text>L-seryl-[protein] + ATP = O-phospho-L-seryl-[protein] + ADP + H(+)</text>
        <dbReference type="Rhea" id="RHEA:17989"/>
        <dbReference type="Rhea" id="RHEA-COMP:9863"/>
        <dbReference type="Rhea" id="RHEA-COMP:11604"/>
        <dbReference type="ChEBI" id="CHEBI:15378"/>
        <dbReference type="ChEBI" id="CHEBI:29999"/>
        <dbReference type="ChEBI" id="CHEBI:30616"/>
        <dbReference type="ChEBI" id="CHEBI:83421"/>
        <dbReference type="ChEBI" id="CHEBI:456216"/>
        <dbReference type="EC" id="2.7.11.1"/>
    </reaction>
</comment>
<comment type="catalytic activity">
    <reaction evidence="9">
        <text>L-threonyl-[protein] + ATP = O-phospho-L-threonyl-[protein] + ADP + H(+)</text>
        <dbReference type="Rhea" id="RHEA:46608"/>
        <dbReference type="Rhea" id="RHEA-COMP:11060"/>
        <dbReference type="Rhea" id="RHEA-COMP:11605"/>
        <dbReference type="ChEBI" id="CHEBI:15378"/>
        <dbReference type="ChEBI" id="CHEBI:30013"/>
        <dbReference type="ChEBI" id="CHEBI:30616"/>
        <dbReference type="ChEBI" id="CHEBI:61977"/>
        <dbReference type="ChEBI" id="CHEBI:456216"/>
        <dbReference type="EC" id="2.7.11.1"/>
    </reaction>
</comment>
<keyword evidence="4" id="KW-0597">Phosphoprotein</keyword>
<dbReference type="FunFam" id="1.10.510.10:FF:000042">
    <property type="entry name" value="Non-specific serine/threonine protein kinase"/>
    <property type="match status" value="1"/>
</dbReference>
<sequence length="782" mass="89124">MQMESGDGKGVGFGMDVGAADVAVSSPVTRQKAAAAKQLIENHYKNYLQGLQDRKERRRALQRKAAEAQVSSEEEEQMLRNLEKKETEYMRLQRHKIGIDDFELLTLIGKGAFGEVRLCRAKTTGEVFAMKKLKKSEMLSRGQVEHVRSERNLLVEVDSRCIVKLFYSFQDSDYLYLIMEYLPGGDIMTLLMREDILSEDVARFYMAESIMAIHSIHQHNYIHRDIKPDNLILDQNGHLKLSDFGLCKPLESKFSSILLNDEDYANEGPINDGDGQQVPWLMPKEKLQQWKRNRRALAYSTVGTLDYMAPEVLLKKGYGMECDWWSLGAIMYEMLIGYPPFCSDDPRMTCRKIINWRTCLKFPEEPKVTKEARDLICHLLCDVESRLGTGGVDEIKAHPWFNGVKWDMLYEMEAAYKPIVTGELDTQNFEKFPEVEDPQSAVPRVGPWRKMLTSKDSNFIGYTFKKSDMLKSVGTSGIDMKANGTSKPPSLVSLFGHMDLKGTALPEEQQEEKVTIKKLELQIPRMRNSLLTNSARQTLTKQLNVDMAKDVMFLVSRWWDLEDRSKVFFNPVTALEMTGDGFVEQEESSIMDSQKIESSEWTNEKHNSYLKSIEASFVDQLYNSLGMRSCQTQNTCSSDAISAWKNHTNDCTPSGQFKVLQGGCWSKKSFIRENLQGKDAGRPHLSRGSRWIQHFTTGSSCLQKRSSSSATIPLYPVPESQLHEQTRSSDTEVTDQNFVEDTPRKRKRTRTSIVVNSSNDQVVPFCTSDATDIRDGYVSSKK</sequence>
<keyword evidence="3" id="KW-0723">Serine/threonine-protein kinase</keyword>
<dbReference type="InterPro" id="IPR059233">
    <property type="entry name" value="MobB_NdrA/B/Cbk1"/>
</dbReference>
<dbReference type="CDD" id="cd21742">
    <property type="entry name" value="MobB_NDR_LATS-like"/>
    <property type="match status" value="1"/>
</dbReference>
<dbReference type="PROSITE" id="PS50011">
    <property type="entry name" value="PROTEIN_KINASE_DOM"/>
    <property type="match status" value="1"/>
</dbReference>
<evidence type="ECO:0000256" key="9">
    <source>
        <dbReference type="ARBA" id="ARBA00047899"/>
    </source>
</evidence>
<evidence type="ECO:0000313" key="16">
    <source>
        <dbReference type="EMBL" id="GEU48064.1"/>
    </source>
</evidence>
<name>A0A6L2KJN9_TANCI</name>
<evidence type="ECO:0000256" key="4">
    <source>
        <dbReference type="ARBA" id="ARBA00022553"/>
    </source>
</evidence>
<dbReference type="FunFam" id="3.30.200.20:FF:000102">
    <property type="entry name" value="Non-specific serine/threonine protein kinase"/>
    <property type="match status" value="1"/>
</dbReference>
<gene>
    <name evidence="16" type="ORF">Tci_020042</name>
</gene>
<dbReference type="PANTHER" id="PTHR22988:SF76">
    <property type="entry name" value="CHROMOSOME UNDETERMINED SCAFFOLD_135, WHOLE GENOME SHOTGUN SEQUENCE"/>
    <property type="match status" value="1"/>
</dbReference>
<feature type="domain" description="Protein kinase" evidence="14">
    <location>
        <begin position="102"/>
        <end position="401"/>
    </location>
</feature>
<evidence type="ECO:0000256" key="7">
    <source>
        <dbReference type="ARBA" id="ARBA00022777"/>
    </source>
</evidence>
<dbReference type="PROSITE" id="PS51285">
    <property type="entry name" value="AGC_KINASE_CTER"/>
    <property type="match status" value="1"/>
</dbReference>